<dbReference type="GeneID" id="58787517"/>
<feature type="transmembrane region" description="Helical" evidence="1">
    <location>
        <begin position="21"/>
        <end position="47"/>
    </location>
</feature>
<keyword evidence="1" id="KW-0812">Transmembrane</keyword>
<keyword evidence="1" id="KW-1133">Transmembrane helix</keyword>
<keyword evidence="1" id="KW-0472">Membrane</keyword>
<dbReference type="RefSeq" id="WP_012716688.1">
    <property type="nucleotide sequence ID" value="NC_012622.1"/>
</dbReference>
<gene>
    <name evidence="2" type="ordered locus">YG5714_2581</name>
</gene>
<accession>C3NAZ5</accession>
<organism evidence="2 3">
    <name type="scientific">Saccharolobus islandicus (strain Y.G.57.14 / Yellowstone #1)</name>
    <name type="common">Sulfolobus islandicus</name>
    <dbReference type="NCBI Taxonomy" id="439386"/>
    <lineage>
        <taxon>Archaea</taxon>
        <taxon>Thermoproteota</taxon>
        <taxon>Thermoprotei</taxon>
        <taxon>Sulfolobales</taxon>
        <taxon>Sulfolobaceae</taxon>
        <taxon>Saccharolobus</taxon>
    </lineage>
</organism>
<dbReference type="AlphaFoldDB" id="C3NAZ5"/>
<evidence type="ECO:0000313" key="3">
    <source>
        <dbReference type="Proteomes" id="UP000002308"/>
    </source>
</evidence>
<reference evidence="2 3" key="1">
    <citation type="journal article" date="2009" name="Proc. Natl. Acad. Sci. U.S.A.">
        <title>Biogeography of the Sulfolobus islandicus pan-genome.</title>
        <authorList>
            <person name="Reno M.L."/>
            <person name="Held N.L."/>
            <person name="Fields C.J."/>
            <person name="Burke P.V."/>
            <person name="Whitaker R.J."/>
        </authorList>
    </citation>
    <scope>NUCLEOTIDE SEQUENCE [LARGE SCALE GENOMIC DNA]</scope>
    <source>
        <strain evidence="3">Y.G.57.14 / Yellowstone #1</strain>
    </source>
</reference>
<evidence type="ECO:0000313" key="2">
    <source>
        <dbReference type="EMBL" id="ACP46811.1"/>
    </source>
</evidence>
<dbReference type="KEGG" id="siy:YG5714_2581"/>
<evidence type="ECO:0000256" key="1">
    <source>
        <dbReference type="SAM" id="Phobius"/>
    </source>
</evidence>
<dbReference type="EMBL" id="CP001403">
    <property type="protein sequence ID" value="ACP46811.1"/>
    <property type="molecule type" value="Genomic_DNA"/>
</dbReference>
<protein>
    <submittedName>
        <fullName evidence="2">Uncharacterized protein</fullName>
    </submittedName>
</protein>
<dbReference type="HOGENOM" id="CLU_3131019_0_0_2"/>
<dbReference type="Proteomes" id="UP000002308">
    <property type="component" value="Chromosome"/>
</dbReference>
<sequence>MPQQNTERVGLENVRKGAIYFLVYSILNIIASAGVFSNTIVSIPFTFNN</sequence>
<proteinExistence type="predicted"/>
<name>C3NAZ5_SACI7</name>